<comment type="caution">
    <text evidence="1">The sequence shown here is derived from an EMBL/GenBank/DDBJ whole genome shotgun (WGS) entry which is preliminary data.</text>
</comment>
<dbReference type="Proteomes" id="UP000567179">
    <property type="component" value="Unassembled WGS sequence"/>
</dbReference>
<reference evidence="1 2" key="1">
    <citation type="journal article" date="2020" name="ISME J.">
        <title>Uncovering the hidden diversity of litter-decomposition mechanisms in mushroom-forming fungi.</title>
        <authorList>
            <person name="Floudas D."/>
            <person name="Bentzer J."/>
            <person name="Ahren D."/>
            <person name="Johansson T."/>
            <person name="Persson P."/>
            <person name="Tunlid A."/>
        </authorList>
    </citation>
    <scope>NUCLEOTIDE SEQUENCE [LARGE SCALE GENOMIC DNA]</scope>
    <source>
        <strain evidence="1 2">CBS 101986</strain>
    </source>
</reference>
<evidence type="ECO:0000313" key="2">
    <source>
        <dbReference type="Proteomes" id="UP000567179"/>
    </source>
</evidence>
<dbReference type="OrthoDB" id="432528at2759"/>
<evidence type="ECO:0000313" key="1">
    <source>
        <dbReference type="EMBL" id="KAF5328235.1"/>
    </source>
</evidence>
<protein>
    <submittedName>
        <fullName evidence="1">Uncharacterized protein</fullName>
    </submittedName>
</protein>
<organism evidence="1 2">
    <name type="scientific">Psilocybe cf. subviscida</name>
    <dbReference type="NCBI Taxonomy" id="2480587"/>
    <lineage>
        <taxon>Eukaryota</taxon>
        <taxon>Fungi</taxon>
        <taxon>Dikarya</taxon>
        <taxon>Basidiomycota</taxon>
        <taxon>Agaricomycotina</taxon>
        <taxon>Agaricomycetes</taxon>
        <taxon>Agaricomycetidae</taxon>
        <taxon>Agaricales</taxon>
        <taxon>Agaricineae</taxon>
        <taxon>Strophariaceae</taxon>
        <taxon>Psilocybe</taxon>
    </lineage>
</organism>
<dbReference type="SUPFAM" id="SSF48452">
    <property type="entry name" value="TPR-like"/>
    <property type="match status" value="1"/>
</dbReference>
<keyword evidence="2" id="KW-1185">Reference proteome</keyword>
<dbReference type="Gene3D" id="1.25.40.10">
    <property type="entry name" value="Tetratricopeptide repeat domain"/>
    <property type="match status" value="1"/>
</dbReference>
<dbReference type="AlphaFoldDB" id="A0A8H5BRG0"/>
<accession>A0A8H5BRG0</accession>
<sequence length="229" mass="26225">MSRTIGEEAGKTLLSNLLTSDAVGDAYIREHRNNPVSRPLCGKLLRCRGDKLLKEGRYEDATRAFLQAAEIYTNTRLPTTHLYCEEYLELSRDSDWRADAYDVMACYTGAARALMNLKEYTQALLWLGEADQVSLNMRYSETRKRRLWDWTAFHTPLVADYLQHYYMHKTCAEVYEQLGNTGATVYHRVQAQTVIWNPTPDFMRTDAESRIHGDTGPWTGPGPGLWATC</sequence>
<dbReference type="EMBL" id="JAACJJ010000005">
    <property type="protein sequence ID" value="KAF5328235.1"/>
    <property type="molecule type" value="Genomic_DNA"/>
</dbReference>
<dbReference type="InterPro" id="IPR011990">
    <property type="entry name" value="TPR-like_helical_dom_sf"/>
</dbReference>
<name>A0A8H5BRG0_9AGAR</name>
<proteinExistence type="predicted"/>
<gene>
    <name evidence="1" type="ORF">D9619_013426</name>
</gene>